<feature type="transmembrane region" description="Helical" evidence="10">
    <location>
        <begin position="106"/>
        <end position="127"/>
    </location>
</feature>
<keyword evidence="5 10" id="KW-1133">Transmembrane helix</keyword>
<keyword evidence="4" id="KW-0256">Endoplasmic reticulum</keyword>
<dbReference type="GeneID" id="111313069"/>
<evidence type="ECO:0000256" key="5">
    <source>
        <dbReference type="ARBA" id="ARBA00022989"/>
    </source>
</evidence>
<evidence type="ECO:0000256" key="3">
    <source>
        <dbReference type="ARBA" id="ARBA00022692"/>
    </source>
</evidence>
<dbReference type="Pfam" id="PF03547">
    <property type="entry name" value="Mem_trans"/>
    <property type="match status" value="1"/>
</dbReference>
<dbReference type="GO" id="GO:0080162">
    <property type="term" value="P:endoplasmic reticulum to cytosol auxin transport"/>
    <property type="evidence" value="ECO:0007669"/>
    <property type="project" value="InterPro"/>
</dbReference>
<dbReference type="InterPro" id="IPR045033">
    <property type="entry name" value="PILS1/3/4/5/7"/>
</dbReference>
<keyword evidence="2" id="KW-0813">Transport</keyword>
<keyword evidence="3 10" id="KW-0812">Transmembrane</keyword>
<feature type="transmembrane region" description="Helical" evidence="10">
    <location>
        <begin position="147"/>
        <end position="168"/>
    </location>
</feature>
<dbReference type="PANTHER" id="PTHR31651:SF33">
    <property type="entry name" value="PROTEIN PIN-LIKES 1"/>
    <property type="match status" value="1"/>
</dbReference>
<gene>
    <name evidence="12" type="primary">LOC111313069</name>
</gene>
<evidence type="ECO:0000256" key="8">
    <source>
        <dbReference type="ARBA" id="ARBA00025100"/>
    </source>
</evidence>
<keyword evidence="11" id="KW-1185">Reference proteome</keyword>
<feature type="transmembrane region" description="Helical" evidence="10">
    <location>
        <begin position="318"/>
        <end position="337"/>
    </location>
</feature>
<accession>A0A6P6AYD7</accession>
<dbReference type="OrthoDB" id="191139at2759"/>
<evidence type="ECO:0000256" key="4">
    <source>
        <dbReference type="ARBA" id="ARBA00022824"/>
    </source>
</evidence>
<evidence type="ECO:0000256" key="10">
    <source>
        <dbReference type="SAM" id="Phobius"/>
    </source>
</evidence>
<comment type="function">
    <text evidence="8">Involved in cellular auxin homeostasis by regulating auxin metabolism. Regulates intracellular auxin accumulation at the endoplasmic reticulum and thus auxin availability for nuclear auxin signaling.</text>
</comment>
<dbReference type="AlphaFoldDB" id="A0A6P6AYD7"/>
<evidence type="ECO:0000256" key="2">
    <source>
        <dbReference type="ARBA" id="ARBA00022448"/>
    </source>
</evidence>
<feature type="transmembrane region" description="Helical" evidence="10">
    <location>
        <begin position="419"/>
        <end position="440"/>
    </location>
</feature>
<protein>
    <submittedName>
        <fullName evidence="12">Protein PIN-LIKES 3-like isoform X1</fullName>
    </submittedName>
</protein>
<evidence type="ECO:0000256" key="1">
    <source>
        <dbReference type="ARBA" id="ARBA00004477"/>
    </source>
</evidence>
<dbReference type="KEGG" id="dzi:111313069"/>
<sequence>MALLDLFVAASIPVLKVLMITALGLYLALDHVNILGEETRKHMNNVVFYVFNPALVASNLAETITYESMVKLWFMPFNVLLTFVIGSLLGWIVIQFTRPPLHLRGLILGCCAAGNMGNMLLIIIPAVCKEKGSPFGSPDACHSYGMGYVSLSMALGAIYLWSYVFNIVRIYSIGSINESFANDSSTGKYSREASTSEQGSCTEPLLSSKDLLISEENEKGYVLPRTSSKGKAEAIFSSKIKQQLSLLISKINLASLFAPSTTGVIVGFVIGLVPQIRKSMIGDGAPLRAIQDSVSLVGSWGYYLPDSLFFFTRINQTIFILDGAIPTITLIVGGNLLKGLRGSGIHNSIIFGIVVARYIALPLIGVVIVKGAARFGFVHADALYQFVLLLQFAVPPAMNIGTITQLFRAGESECSVIMFWTYALASISLTLWTTLFMWLVA</sequence>
<comment type="similarity">
    <text evidence="9">Belongs to the auxin efflux carrier (TC 2.A.69.2) family.</text>
</comment>
<feature type="transmembrane region" description="Helical" evidence="10">
    <location>
        <begin position="382"/>
        <end position="407"/>
    </location>
</feature>
<evidence type="ECO:0000313" key="11">
    <source>
        <dbReference type="Proteomes" id="UP000515121"/>
    </source>
</evidence>
<keyword evidence="6 10" id="KW-0472">Membrane</keyword>
<reference evidence="12" key="1">
    <citation type="submission" date="2025-08" db="UniProtKB">
        <authorList>
            <consortium name="RefSeq"/>
        </authorList>
    </citation>
    <scope>IDENTIFICATION</scope>
    <source>
        <tissue evidence="12">Fruit stalk</tissue>
    </source>
</reference>
<evidence type="ECO:0000313" key="12">
    <source>
        <dbReference type="RefSeq" id="XP_022769800.1"/>
    </source>
</evidence>
<dbReference type="GO" id="GO:0009734">
    <property type="term" value="P:auxin-activated signaling pathway"/>
    <property type="evidence" value="ECO:0007669"/>
    <property type="project" value="UniProtKB-KW"/>
</dbReference>
<organism evidence="11 12">
    <name type="scientific">Durio zibethinus</name>
    <name type="common">Durian</name>
    <dbReference type="NCBI Taxonomy" id="66656"/>
    <lineage>
        <taxon>Eukaryota</taxon>
        <taxon>Viridiplantae</taxon>
        <taxon>Streptophyta</taxon>
        <taxon>Embryophyta</taxon>
        <taxon>Tracheophyta</taxon>
        <taxon>Spermatophyta</taxon>
        <taxon>Magnoliopsida</taxon>
        <taxon>eudicotyledons</taxon>
        <taxon>Gunneridae</taxon>
        <taxon>Pentapetalae</taxon>
        <taxon>rosids</taxon>
        <taxon>malvids</taxon>
        <taxon>Malvales</taxon>
        <taxon>Malvaceae</taxon>
        <taxon>Helicteroideae</taxon>
        <taxon>Durio</taxon>
    </lineage>
</organism>
<feature type="transmembrane region" description="Helical" evidence="10">
    <location>
        <begin position="6"/>
        <end position="26"/>
    </location>
</feature>
<evidence type="ECO:0000256" key="6">
    <source>
        <dbReference type="ARBA" id="ARBA00023136"/>
    </source>
</evidence>
<proteinExistence type="inferred from homology"/>
<dbReference type="PANTHER" id="PTHR31651">
    <property type="match status" value="1"/>
</dbReference>
<dbReference type="Proteomes" id="UP000515121">
    <property type="component" value="Unplaced"/>
</dbReference>
<name>A0A6P6AYD7_DURZI</name>
<evidence type="ECO:0000256" key="9">
    <source>
        <dbReference type="ARBA" id="ARBA00025752"/>
    </source>
</evidence>
<dbReference type="RefSeq" id="XP_022769800.1">
    <property type="nucleotide sequence ID" value="XM_022914065.1"/>
</dbReference>
<evidence type="ECO:0000256" key="7">
    <source>
        <dbReference type="ARBA" id="ARBA00023294"/>
    </source>
</evidence>
<comment type="subcellular location">
    <subcellularLocation>
        <location evidence="1">Endoplasmic reticulum membrane</location>
        <topology evidence="1">Multi-pass membrane protein</topology>
    </subcellularLocation>
</comment>
<dbReference type="GO" id="GO:0005789">
    <property type="term" value="C:endoplasmic reticulum membrane"/>
    <property type="evidence" value="ECO:0007669"/>
    <property type="project" value="UniProtKB-SubCell"/>
</dbReference>
<feature type="transmembrane region" description="Helical" evidence="10">
    <location>
        <begin position="251"/>
        <end position="273"/>
    </location>
</feature>
<feature type="transmembrane region" description="Helical" evidence="10">
    <location>
        <begin position="349"/>
        <end position="370"/>
    </location>
</feature>
<dbReference type="InterPro" id="IPR004776">
    <property type="entry name" value="Mem_transp_PIN-like"/>
</dbReference>
<feature type="transmembrane region" description="Helical" evidence="10">
    <location>
        <begin position="72"/>
        <end position="94"/>
    </location>
</feature>
<keyword evidence="7" id="KW-0927">Auxin signaling pathway</keyword>